<evidence type="ECO:0000256" key="5">
    <source>
        <dbReference type="ARBA" id="ARBA00022777"/>
    </source>
</evidence>
<dbReference type="PANTHER" id="PTHR45707:SF70">
    <property type="entry name" value="PROTEIN KINASE DOMAIN-CONTAINING PROTEIN"/>
    <property type="match status" value="1"/>
</dbReference>
<feature type="region of interest" description="Disordered" evidence="11">
    <location>
        <begin position="315"/>
        <end position="341"/>
    </location>
</feature>
<feature type="domain" description="Protein kinase" evidence="12">
    <location>
        <begin position="38"/>
        <end position="309"/>
    </location>
</feature>
<comment type="similarity">
    <text evidence="10">Belongs to the protein kinase superfamily.</text>
</comment>
<evidence type="ECO:0000313" key="14">
    <source>
        <dbReference type="Proteomes" id="UP000823388"/>
    </source>
</evidence>
<name>A0A8T0X2R2_PANVG</name>
<dbReference type="PANTHER" id="PTHR45707">
    <property type="entry name" value="C2 CALCIUM/LIPID-BINDING PLANT PHOSPHORIBOSYLTRANSFERASE FAMILY PROTEIN"/>
    <property type="match status" value="1"/>
</dbReference>
<dbReference type="AlphaFoldDB" id="A0A8T0X2R2"/>
<evidence type="ECO:0000256" key="1">
    <source>
        <dbReference type="ARBA" id="ARBA00012513"/>
    </source>
</evidence>
<keyword evidence="14" id="KW-1185">Reference proteome</keyword>
<comment type="catalytic activity">
    <reaction evidence="8">
        <text>L-seryl-[protein] + ATP = O-phospho-L-seryl-[protein] + ADP + H(+)</text>
        <dbReference type="Rhea" id="RHEA:17989"/>
        <dbReference type="Rhea" id="RHEA-COMP:9863"/>
        <dbReference type="Rhea" id="RHEA-COMP:11604"/>
        <dbReference type="ChEBI" id="CHEBI:15378"/>
        <dbReference type="ChEBI" id="CHEBI:29999"/>
        <dbReference type="ChEBI" id="CHEBI:30616"/>
        <dbReference type="ChEBI" id="CHEBI:83421"/>
        <dbReference type="ChEBI" id="CHEBI:456216"/>
        <dbReference type="EC" id="2.7.11.1"/>
    </reaction>
</comment>
<comment type="catalytic activity">
    <reaction evidence="7">
        <text>L-threonyl-[protein] + ATP = O-phospho-L-threonyl-[protein] + ADP + H(+)</text>
        <dbReference type="Rhea" id="RHEA:46608"/>
        <dbReference type="Rhea" id="RHEA-COMP:11060"/>
        <dbReference type="Rhea" id="RHEA-COMP:11605"/>
        <dbReference type="ChEBI" id="CHEBI:15378"/>
        <dbReference type="ChEBI" id="CHEBI:30013"/>
        <dbReference type="ChEBI" id="CHEBI:30616"/>
        <dbReference type="ChEBI" id="CHEBI:61977"/>
        <dbReference type="ChEBI" id="CHEBI:456216"/>
        <dbReference type="EC" id="2.7.11.1"/>
    </reaction>
</comment>
<keyword evidence="3" id="KW-0808">Transferase</keyword>
<feature type="binding site" evidence="9">
    <location>
        <position position="66"/>
    </location>
    <ligand>
        <name>ATP</name>
        <dbReference type="ChEBI" id="CHEBI:30616"/>
    </ligand>
</feature>
<dbReference type="InterPro" id="IPR011009">
    <property type="entry name" value="Kinase-like_dom_sf"/>
</dbReference>
<dbReference type="InterPro" id="IPR017441">
    <property type="entry name" value="Protein_kinase_ATP_BS"/>
</dbReference>
<evidence type="ECO:0000256" key="3">
    <source>
        <dbReference type="ARBA" id="ARBA00022679"/>
    </source>
</evidence>
<dbReference type="PROSITE" id="PS00108">
    <property type="entry name" value="PROTEIN_KINASE_ST"/>
    <property type="match status" value="1"/>
</dbReference>
<keyword evidence="6 9" id="KW-0067">ATP-binding</keyword>
<evidence type="ECO:0000256" key="9">
    <source>
        <dbReference type="PROSITE-ProRule" id="PRU10141"/>
    </source>
</evidence>
<dbReference type="EMBL" id="CM029037">
    <property type="protein sequence ID" value="KAG2655842.1"/>
    <property type="molecule type" value="Genomic_DNA"/>
</dbReference>
<dbReference type="InterPro" id="IPR008271">
    <property type="entry name" value="Ser/Thr_kinase_AS"/>
</dbReference>
<sequence>MDRQASTTESDLEGMLSDKSMEAKALPFSLLDHITNGFTDDQQIGCGGFAVVYKGLLENGAVAVKKLLARRPDFDDRKFSGEVRCLMKAKHKNIVRFLGYCSVTQGQWVESVMADLHERLVCFEYLPNGGLDKYIKDSSREWGKCYRIIKGVCEGLQYLHNERIVHSDLKPANILLDDDMVPKIADFGISRCFDEKQTHTVTSKFVGTEGYFAPEVFQGGISYKSDIYSLGVIIIEILTAEKGCPVVEDVLECWRHKVEKSQKEQQLEQIRVCTEVGKTCLDYDPAKRPSAQGIIDILKQTENISQRLLGSAHARRRHAARRAREARPAPPPPGGPHSGAPARCVGALAAALLGANAAAP</sequence>
<evidence type="ECO:0000259" key="12">
    <source>
        <dbReference type="PROSITE" id="PS50011"/>
    </source>
</evidence>
<dbReference type="Proteomes" id="UP000823388">
    <property type="component" value="Chromosome 1K"/>
</dbReference>
<organism evidence="13 14">
    <name type="scientific">Panicum virgatum</name>
    <name type="common">Blackwell switchgrass</name>
    <dbReference type="NCBI Taxonomy" id="38727"/>
    <lineage>
        <taxon>Eukaryota</taxon>
        <taxon>Viridiplantae</taxon>
        <taxon>Streptophyta</taxon>
        <taxon>Embryophyta</taxon>
        <taxon>Tracheophyta</taxon>
        <taxon>Spermatophyta</taxon>
        <taxon>Magnoliopsida</taxon>
        <taxon>Liliopsida</taxon>
        <taxon>Poales</taxon>
        <taxon>Poaceae</taxon>
        <taxon>PACMAD clade</taxon>
        <taxon>Panicoideae</taxon>
        <taxon>Panicodae</taxon>
        <taxon>Paniceae</taxon>
        <taxon>Panicinae</taxon>
        <taxon>Panicum</taxon>
        <taxon>Panicum sect. Hiantes</taxon>
    </lineage>
</organism>
<dbReference type="EC" id="2.7.11.1" evidence="1"/>
<dbReference type="InterPro" id="IPR000719">
    <property type="entry name" value="Prot_kinase_dom"/>
</dbReference>
<dbReference type="Gene3D" id="1.10.510.10">
    <property type="entry name" value="Transferase(Phosphotransferase) domain 1"/>
    <property type="match status" value="1"/>
</dbReference>
<dbReference type="Pfam" id="PF00069">
    <property type="entry name" value="Pkinase"/>
    <property type="match status" value="1"/>
</dbReference>
<dbReference type="SUPFAM" id="SSF56112">
    <property type="entry name" value="Protein kinase-like (PK-like)"/>
    <property type="match status" value="1"/>
</dbReference>
<keyword evidence="5" id="KW-0418">Kinase</keyword>
<accession>A0A8T0X2R2</accession>
<evidence type="ECO:0000256" key="7">
    <source>
        <dbReference type="ARBA" id="ARBA00047899"/>
    </source>
</evidence>
<dbReference type="SMART" id="SM00220">
    <property type="entry name" value="S_TKc"/>
    <property type="match status" value="1"/>
</dbReference>
<proteinExistence type="inferred from homology"/>
<evidence type="ECO:0000256" key="4">
    <source>
        <dbReference type="ARBA" id="ARBA00022741"/>
    </source>
</evidence>
<evidence type="ECO:0000256" key="11">
    <source>
        <dbReference type="SAM" id="MobiDB-lite"/>
    </source>
</evidence>
<dbReference type="GO" id="GO:0004674">
    <property type="term" value="F:protein serine/threonine kinase activity"/>
    <property type="evidence" value="ECO:0007669"/>
    <property type="project" value="UniProtKB-KW"/>
</dbReference>
<evidence type="ECO:0000256" key="8">
    <source>
        <dbReference type="ARBA" id="ARBA00048679"/>
    </source>
</evidence>
<keyword evidence="2 10" id="KW-0723">Serine/threonine-protein kinase</keyword>
<gene>
    <name evidence="13" type="ORF">PVAP13_1KG058100</name>
</gene>
<evidence type="ECO:0000256" key="6">
    <source>
        <dbReference type="ARBA" id="ARBA00022840"/>
    </source>
</evidence>
<dbReference type="PROSITE" id="PS00107">
    <property type="entry name" value="PROTEIN_KINASE_ATP"/>
    <property type="match status" value="1"/>
</dbReference>
<comment type="caution">
    <text evidence="13">The sequence shown here is derived from an EMBL/GenBank/DDBJ whole genome shotgun (WGS) entry which is preliminary data.</text>
</comment>
<dbReference type="PROSITE" id="PS50011">
    <property type="entry name" value="PROTEIN_KINASE_DOM"/>
    <property type="match status" value="1"/>
</dbReference>
<evidence type="ECO:0000256" key="10">
    <source>
        <dbReference type="RuleBase" id="RU000304"/>
    </source>
</evidence>
<dbReference type="FunFam" id="1.10.510.10:FF:001023">
    <property type="entry name" value="Os07g0541700 protein"/>
    <property type="match status" value="1"/>
</dbReference>
<evidence type="ECO:0000313" key="13">
    <source>
        <dbReference type="EMBL" id="KAG2655842.1"/>
    </source>
</evidence>
<evidence type="ECO:0000256" key="2">
    <source>
        <dbReference type="ARBA" id="ARBA00022527"/>
    </source>
</evidence>
<keyword evidence="4 9" id="KW-0547">Nucleotide-binding</keyword>
<dbReference type="GO" id="GO:0005524">
    <property type="term" value="F:ATP binding"/>
    <property type="evidence" value="ECO:0007669"/>
    <property type="project" value="UniProtKB-UniRule"/>
</dbReference>
<reference evidence="13" key="1">
    <citation type="submission" date="2020-05" db="EMBL/GenBank/DDBJ databases">
        <title>WGS assembly of Panicum virgatum.</title>
        <authorList>
            <person name="Lovell J.T."/>
            <person name="Jenkins J."/>
            <person name="Shu S."/>
            <person name="Juenger T.E."/>
            <person name="Schmutz J."/>
        </authorList>
    </citation>
    <scope>NUCLEOTIDE SEQUENCE</scope>
    <source>
        <strain evidence="13">AP13</strain>
    </source>
</reference>
<protein>
    <recommendedName>
        <fullName evidence="1">non-specific serine/threonine protein kinase</fullName>
        <ecNumber evidence="1">2.7.11.1</ecNumber>
    </recommendedName>
</protein>